<keyword evidence="5" id="KW-1185">Reference proteome</keyword>
<keyword evidence="2" id="KW-0479">Metal-binding</keyword>
<dbReference type="Gene3D" id="3.60.21.10">
    <property type="match status" value="1"/>
</dbReference>
<dbReference type="GO" id="GO:0046872">
    <property type="term" value="F:metal ion binding"/>
    <property type="evidence" value="ECO:0007669"/>
    <property type="project" value="UniProtKB-KW"/>
</dbReference>
<dbReference type="SUPFAM" id="SSF56300">
    <property type="entry name" value="Metallo-dependent phosphatases"/>
    <property type="match status" value="1"/>
</dbReference>
<comment type="caution">
    <text evidence="4">The sequence shown here is derived from an EMBL/GenBank/DDBJ whole genome shotgun (WGS) entry which is preliminary data.</text>
</comment>
<dbReference type="NCBIfam" id="TIGR00040">
    <property type="entry name" value="yfcE"/>
    <property type="match status" value="1"/>
</dbReference>
<dbReference type="InterPro" id="IPR024654">
    <property type="entry name" value="Calcineurin-like_PHP_lpxH"/>
</dbReference>
<evidence type="ECO:0000256" key="1">
    <source>
        <dbReference type="ARBA" id="ARBA00008950"/>
    </source>
</evidence>
<evidence type="ECO:0000256" key="2">
    <source>
        <dbReference type="RuleBase" id="RU362039"/>
    </source>
</evidence>
<evidence type="ECO:0000313" key="4">
    <source>
        <dbReference type="EMBL" id="MBB5175326.1"/>
    </source>
</evidence>
<comment type="similarity">
    <text evidence="1 2">Belongs to the metallophosphoesterase superfamily. YfcE family.</text>
</comment>
<name>A0A9Q2CWE6_9STAP</name>
<dbReference type="InterPro" id="IPR000979">
    <property type="entry name" value="Phosphodiesterase_MJ0936/Vps29"/>
</dbReference>
<proteinExistence type="inferred from homology"/>
<dbReference type="Pfam" id="PF12850">
    <property type="entry name" value="Metallophos_2"/>
    <property type="match status" value="1"/>
</dbReference>
<dbReference type="InterPro" id="IPR029052">
    <property type="entry name" value="Metallo-depent_PP-like"/>
</dbReference>
<dbReference type="RefSeq" id="WP_183672757.1">
    <property type="nucleotide sequence ID" value="NZ_CBCRYX010000003.1"/>
</dbReference>
<protein>
    <recommendedName>
        <fullName evidence="2">Phosphoesterase</fullName>
        <ecNumber evidence="2">3.1.4.-</ecNumber>
    </recommendedName>
</protein>
<feature type="domain" description="Calcineurin-like phosphoesterase" evidence="3">
    <location>
        <begin position="1"/>
        <end position="140"/>
    </location>
</feature>
<dbReference type="AlphaFoldDB" id="A0A9Q2CWE6"/>
<organism evidence="4 5">
    <name type="scientific">Nosocomiicoccus ampullae</name>
    <dbReference type="NCBI Taxonomy" id="489910"/>
    <lineage>
        <taxon>Bacteria</taxon>
        <taxon>Bacillati</taxon>
        <taxon>Bacillota</taxon>
        <taxon>Bacilli</taxon>
        <taxon>Bacillales</taxon>
        <taxon>Staphylococcaceae</taxon>
        <taxon>Nosocomiicoccus</taxon>
    </lineage>
</organism>
<evidence type="ECO:0000313" key="5">
    <source>
        <dbReference type="Proteomes" id="UP000579136"/>
    </source>
</evidence>
<accession>A0A9Q2CWE6</accession>
<dbReference type="EC" id="3.1.4.-" evidence="2"/>
<sequence length="159" mass="18330">MKVLIVSDNHNERKIIEALPKIMNADLYLHLGDSEFSYDDDILKSFHCVRGNTDFDMQFKDEDLFNGRIFFTHGHLYNVNSSREMLAAKAKALGATYALYGHTHVSKVEKINDVYCINPGSIQSSRSEYPESYAILDTDKNIVTYYSRKHQQIETIELK</sequence>
<dbReference type="PANTHER" id="PTHR11124">
    <property type="entry name" value="VACUOLAR SORTING PROTEIN VPS29"/>
    <property type="match status" value="1"/>
</dbReference>
<dbReference type="Proteomes" id="UP000579136">
    <property type="component" value="Unassembled WGS sequence"/>
</dbReference>
<dbReference type="EMBL" id="JACHHF010000001">
    <property type="protein sequence ID" value="MBB5175326.1"/>
    <property type="molecule type" value="Genomic_DNA"/>
</dbReference>
<comment type="cofactor">
    <cofactor evidence="2">
        <name>a divalent metal cation</name>
        <dbReference type="ChEBI" id="CHEBI:60240"/>
    </cofactor>
</comment>
<dbReference type="GO" id="GO:0016787">
    <property type="term" value="F:hydrolase activity"/>
    <property type="evidence" value="ECO:0007669"/>
    <property type="project" value="UniProtKB-UniRule"/>
</dbReference>
<reference evidence="4 5" key="1">
    <citation type="submission" date="2020-08" db="EMBL/GenBank/DDBJ databases">
        <title>Genomic Encyclopedia of Type Strains, Phase IV (KMG-IV): sequencing the most valuable type-strain genomes for metagenomic binning, comparative biology and taxonomic classification.</title>
        <authorList>
            <person name="Goeker M."/>
        </authorList>
    </citation>
    <scope>NUCLEOTIDE SEQUENCE [LARGE SCALE GENOMIC DNA]</scope>
    <source>
        <strain evidence="4 5">DSM 19163</strain>
    </source>
</reference>
<gene>
    <name evidence="4" type="ORF">HNQ45_000184</name>
</gene>
<evidence type="ECO:0000259" key="3">
    <source>
        <dbReference type="Pfam" id="PF12850"/>
    </source>
</evidence>